<dbReference type="PANTHER" id="PTHR36897">
    <property type="entry name" value="OS10G0351100-LIKE PROTEIN"/>
    <property type="match status" value="1"/>
</dbReference>
<feature type="chain" id="PRO_5044264989" description="N-acetyltransferase domain-containing protein" evidence="2">
    <location>
        <begin position="18"/>
        <end position="225"/>
    </location>
</feature>
<dbReference type="AlphaFoldDB" id="A0A0D3JJR2"/>
<dbReference type="Proteomes" id="UP000013827">
    <property type="component" value="Unassembled WGS sequence"/>
</dbReference>
<evidence type="ECO:0000256" key="1">
    <source>
        <dbReference type="SAM" id="MobiDB-lite"/>
    </source>
</evidence>
<protein>
    <recommendedName>
        <fullName evidence="5">N-acetyltransferase domain-containing protein</fullName>
    </recommendedName>
</protein>
<dbReference type="STRING" id="2903.R1CMB6"/>
<evidence type="ECO:0000313" key="4">
    <source>
        <dbReference type="Proteomes" id="UP000013827"/>
    </source>
</evidence>
<evidence type="ECO:0000256" key="2">
    <source>
        <dbReference type="SAM" id="SignalP"/>
    </source>
</evidence>
<name>A0A0D3JJR2_EMIH1</name>
<keyword evidence="2" id="KW-0732">Signal</keyword>
<dbReference type="PaxDb" id="2903-EOD23747"/>
<reference evidence="4" key="1">
    <citation type="journal article" date="2013" name="Nature">
        <title>Pan genome of the phytoplankton Emiliania underpins its global distribution.</title>
        <authorList>
            <person name="Read B.A."/>
            <person name="Kegel J."/>
            <person name="Klute M.J."/>
            <person name="Kuo A."/>
            <person name="Lefebvre S.C."/>
            <person name="Maumus F."/>
            <person name="Mayer C."/>
            <person name="Miller J."/>
            <person name="Monier A."/>
            <person name="Salamov A."/>
            <person name="Young J."/>
            <person name="Aguilar M."/>
            <person name="Claverie J.M."/>
            <person name="Frickenhaus S."/>
            <person name="Gonzalez K."/>
            <person name="Herman E.K."/>
            <person name="Lin Y.C."/>
            <person name="Napier J."/>
            <person name="Ogata H."/>
            <person name="Sarno A.F."/>
            <person name="Shmutz J."/>
            <person name="Schroeder D."/>
            <person name="de Vargas C."/>
            <person name="Verret F."/>
            <person name="von Dassow P."/>
            <person name="Valentin K."/>
            <person name="Van de Peer Y."/>
            <person name="Wheeler G."/>
            <person name="Dacks J.B."/>
            <person name="Delwiche C.F."/>
            <person name="Dyhrman S.T."/>
            <person name="Glockner G."/>
            <person name="John U."/>
            <person name="Richards T."/>
            <person name="Worden A.Z."/>
            <person name="Zhang X."/>
            <person name="Grigoriev I.V."/>
            <person name="Allen A.E."/>
            <person name="Bidle K."/>
            <person name="Borodovsky M."/>
            <person name="Bowler C."/>
            <person name="Brownlee C."/>
            <person name="Cock J.M."/>
            <person name="Elias M."/>
            <person name="Gladyshev V.N."/>
            <person name="Groth M."/>
            <person name="Guda C."/>
            <person name="Hadaegh A."/>
            <person name="Iglesias-Rodriguez M.D."/>
            <person name="Jenkins J."/>
            <person name="Jones B.M."/>
            <person name="Lawson T."/>
            <person name="Leese F."/>
            <person name="Lindquist E."/>
            <person name="Lobanov A."/>
            <person name="Lomsadze A."/>
            <person name="Malik S.B."/>
            <person name="Marsh M.E."/>
            <person name="Mackinder L."/>
            <person name="Mock T."/>
            <person name="Mueller-Roeber B."/>
            <person name="Pagarete A."/>
            <person name="Parker M."/>
            <person name="Probert I."/>
            <person name="Quesneville H."/>
            <person name="Raines C."/>
            <person name="Rensing S.A."/>
            <person name="Riano-Pachon D.M."/>
            <person name="Richier S."/>
            <person name="Rokitta S."/>
            <person name="Shiraiwa Y."/>
            <person name="Soanes D.M."/>
            <person name="van der Giezen M."/>
            <person name="Wahlund T.M."/>
            <person name="Williams B."/>
            <person name="Wilson W."/>
            <person name="Wolfe G."/>
            <person name="Wurch L.L."/>
        </authorList>
    </citation>
    <scope>NUCLEOTIDE SEQUENCE</scope>
</reference>
<reference evidence="3" key="2">
    <citation type="submission" date="2024-10" db="UniProtKB">
        <authorList>
            <consortium name="EnsemblProtists"/>
        </authorList>
    </citation>
    <scope>IDENTIFICATION</scope>
</reference>
<accession>A0A0D3JJR2</accession>
<evidence type="ECO:0000313" key="3">
    <source>
        <dbReference type="EnsemblProtists" id="EOD23747"/>
    </source>
</evidence>
<sequence length="225" mass="24688">MSQRWLLFVAAAASARACSTSPVAYSEVEAAAARLGCRLSARVTGPAYRLELLWEARPCRCMRNRGDPRPVAADACPVRRYSGYWSRSRLNRDGRRYAAVPKLDQHGLGLLLSVGVACLLLERCPFRNTRAQLLAIYDEPRQHATLVRYYRRLGFAALREVGDGAGSFGDQLAWGGVGTLMETDVSAFRRRWGASVRRLGRAADGGEEQLGDAGGGEEETRAARV</sequence>
<dbReference type="HOGENOM" id="CLU_1231821_0_0_1"/>
<proteinExistence type="predicted"/>
<evidence type="ECO:0008006" key="5">
    <source>
        <dbReference type="Google" id="ProtNLM"/>
    </source>
</evidence>
<organism evidence="3 4">
    <name type="scientific">Emiliania huxleyi (strain CCMP1516)</name>
    <dbReference type="NCBI Taxonomy" id="280463"/>
    <lineage>
        <taxon>Eukaryota</taxon>
        <taxon>Haptista</taxon>
        <taxon>Haptophyta</taxon>
        <taxon>Prymnesiophyceae</taxon>
        <taxon>Isochrysidales</taxon>
        <taxon>Noelaerhabdaceae</taxon>
        <taxon>Emiliania</taxon>
    </lineage>
</organism>
<dbReference type="OMA" id="FRNTRAQ"/>
<dbReference type="eggNOG" id="KOG2094">
    <property type="taxonomic scope" value="Eukaryota"/>
</dbReference>
<feature type="signal peptide" evidence="2">
    <location>
        <begin position="1"/>
        <end position="17"/>
    </location>
</feature>
<dbReference type="GeneID" id="17269290"/>
<dbReference type="EnsemblProtists" id="EOD23747">
    <property type="protein sequence ID" value="EOD23747"/>
    <property type="gene ID" value="EMIHUDRAFT_116207"/>
</dbReference>
<dbReference type="RefSeq" id="XP_005776176.1">
    <property type="nucleotide sequence ID" value="XM_005776119.1"/>
</dbReference>
<dbReference type="PANTHER" id="PTHR36897:SF2">
    <property type="entry name" value="OS10G0350800 PROTEIN"/>
    <property type="match status" value="1"/>
</dbReference>
<keyword evidence="4" id="KW-1185">Reference proteome</keyword>
<dbReference type="KEGG" id="ehx:EMIHUDRAFT_116207"/>
<feature type="region of interest" description="Disordered" evidence="1">
    <location>
        <begin position="205"/>
        <end position="225"/>
    </location>
</feature>